<sequence length="372" mass="40438">MSSAAGVPAATAVPPGQYPPFATVSQTEHSAWILIATALGLAITILSLLARVIIRKFINPPWHLDDTLIVASTALHFVQSALVMAASSSGLGNSIDSISPRGLPRVLQLYYASNILYVLAIDLSKASVVLFVRQLLPRGSIGRKFNTALLIAVPVSTLAFLPATALQCDLSQPWNITEQCPGWFARWEIQGIVASLIEVAIFLIPVHLTWSLQAKTSLKLEVVSPFALRLLILVFTGFRLSSFNQSKFASNPTLYEAQYICWTQAELSYSIMAATIPTARKLVLNFITYYNGGGFGNTMANSRSGTNPSQSYQMKSFKKGSSAQPHSMLGSGNYRATAKAQDRADGIMRDSDSQEMIIKKEVTVDLDYASRP</sequence>
<accession>A0ACC3NS55</accession>
<protein>
    <submittedName>
        <fullName evidence="1">Uncharacterized protein</fullName>
    </submittedName>
</protein>
<evidence type="ECO:0000313" key="2">
    <source>
        <dbReference type="Proteomes" id="UP001281147"/>
    </source>
</evidence>
<organism evidence="1 2">
    <name type="scientific">Vermiconidia calcicola</name>
    <dbReference type="NCBI Taxonomy" id="1690605"/>
    <lineage>
        <taxon>Eukaryota</taxon>
        <taxon>Fungi</taxon>
        <taxon>Dikarya</taxon>
        <taxon>Ascomycota</taxon>
        <taxon>Pezizomycotina</taxon>
        <taxon>Dothideomycetes</taxon>
        <taxon>Dothideomycetidae</taxon>
        <taxon>Mycosphaerellales</taxon>
        <taxon>Extremaceae</taxon>
        <taxon>Vermiconidia</taxon>
    </lineage>
</organism>
<proteinExistence type="predicted"/>
<comment type="caution">
    <text evidence="1">The sequence shown here is derived from an EMBL/GenBank/DDBJ whole genome shotgun (WGS) entry which is preliminary data.</text>
</comment>
<evidence type="ECO:0000313" key="1">
    <source>
        <dbReference type="EMBL" id="KAK3722149.1"/>
    </source>
</evidence>
<name>A0ACC3NS55_9PEZI</name>
<dbReference type="EMBL" id="JAUTXU010000014">
    <property type="protein sequence ID" value="KAK3722149.1"/>
    <property type="molecule type" value="Genomic_DNA"/>
</dbReference>
<dbReference type="Proteomes" id="UP001281147">
    <property type="component" value="Unassembled WGS sequence"/>
</dbReference>
<gene>
    <name evidence="1" type="ORF">LTR37_002582</name>
</gene>
<keyword evidence="2" id="KW-1185">Reference proteome</keyword>
<reference evidence="1" key="1">
    <citation type="submission" date="2023-07" db="EMBL/GenBank/DDBJ databases">
        <title>Black Yeasts Isolated from many extreme environments.</title>
        <authorList>
            <person name="Coleine C."/>
            <person name="Stajich J.E."/>
            <person name="Selbmann L."/>
        </authorList>
    </citation>
    <scope>NUCLEOTIDE SEQUENCE</scope>
    <source>
        <strain evidence="1">CCFEE 5714</strain>
    </source>
</reference>